<feature type="transmembrane region" description="Helical" evidence="2">
    <location>
        <begin position="181"/>
        <end position="199"/>
    </location>
</feature>
<keyword evidence="2" id="KW-1133">Transmembrane helix</keyword>
<feature type="transmembrane region" description="Helical" evidence="2">
    <location>
        <begin position="297"/>
        <end position="317"/>
    </location>
</feature>
<keyword evidence="2" id="KW-0812">Transmembrane</keyword>
<feature type="transmembrane region" description="Helical" evidence="2">
    <location>
        <begin position="122"/>
        <end position="143"/>
    </location>
</feature>
<feature type="region of interest" description="Disordered" evidence="1">
    <location>
        <begin position="1"/>
        <end position="27"/>
    </location>
</feature>
<evidence type="ECO:0000313" key="3">
    <source>
        <dbReference type="EMBL" id="KAK9743739.1"/>
    </source>
</evidence>
<dbReference type="Proteomes" id="UP001458880">
    <property type="component" value="Unassembled WGS sequence"/>
</dbReference>
<feature type="transmembrane region" description="Helical" evidence="2">
    <location>
        <begin position="386"/>
        <end position="406"/>
    </location>
</feature>
<feature type="transmembrane region" description="Helical" evidence="2">
    <location>
        <begin position="227"/>
        <end position="246"/>
    </location>
</feature>
<feature type="transmembrane region" description="Helical" evidence="2">
    <location>
        <begin position="55"/>
        <end position="72"/>
    </location>
</feature>
<feature type="transmembrane region" description="Helical" evidence="2">
    <location>
        <begin position="359"/>
        <end position="379"/>
    </location>
</feature>
<protein>
    <submittedName>
        <fullName evidence="3">Uncharacterized protein</fullName>
    </submittedName>
</protein>
<feature type="compositionally biased region" description="Acidic residues" evidence="1">
    <location>
        <begin position="14"/>
        <end position="24"/>
    </location>
</feature>
<comment type="caution">
    <text evidence="3">The sequence shown here is derived from an EMBL/GenBank/DDBJ whole genome shotgun (WGS) entry which is preliminary data.</text>
</comment>
<keyword evidence="2" id="KW-0472">Membrane</keyword>
<gene>
    <name evidence="3" type="ORF">QE152_g8385</name>
</gene>
<proteinExistence type="predicted"/>
<evidence type="ECO:0000256" key="2">
    <source>
        <dbReference type="SAM" id="Phobius"/>
    </source>
</evidence>
<feature type="transmembrane region" description="Helical" evidence="2">
    <location>
        <begin position="84"/>
        <end position="102"/>
    </location>
</feature>
<sequence>MEDEDELFHSGQCTDEESLSESEDQCLPPDKPEEIQTIHHIFVEHSKLEFFTIKFLLILSSTAIIILLPLYLEAINKSSDAYSMIYINTTFIFLVLFILILLAKQCLKGFKNVNVLNPPVSWIKLLLLSVFYVGSAFMIIYAVDRKRVMCHLQDPIKGVILVFSLVNYFFFCKRMMGLQRIFSTTTIIVGLFISVDYGLCDEFRCRGNERERRSDDAGVWTWQTHSIWAAVYIAGLFLFATFFTLLDRFLVPVGMIPPSRTSTQLLTTVSRMVAFQNASPQLRTITTNSSSKKQTSCLILAFYLQTAAWMLSTLLFWTDIIPTLGKGSNTTQLLANFRNGLECHFAHELSTSECQYATLYGWLFMLSYFTFFLCSLRFLMLCQSAVYTLSLATSSLPLVGIWWSLFKMNLTETGMIMWSPSVTGELICALLGLPIVIIGLTLLCKSHFKECKLSKMTPSCLTSTQLA</sequence>
<name>A0AAW1MC08_POPJA</name>
<evidence type="ECO:0000256" key="1">
    <source>
        <dbReference type="SAM" id="MobiDB-lite"/>
    </source>
</evidence>
<keyword evidence="4" id="KW-1185">Reference proteome</keyword>
<organism evidence="3 4">
    <name type="scientific">Popillia japonica</name>
    <name type="common">Japanese beetle</name>
    <dbReference type="NCBI Taxonomy" id="7064"/>
    <lineage>
        <taxon>Eukaryota</taxon>
        <taxon>Metazoa</taxon>
        <taxon>Ecdysozoa</taxon>
        <taxon>Arthropoda</taxon>
        <taxon>Hexapoda</taxon>
        <taxon>Insecta</taxon>
        <taxon>Pterygota</taxon>
        <taxon>Neoptera</taxon>
        <taxon>Endopterygota</taxon>
        <taxon>Coleoptera</taxon>
        <taxon>Polyphaga</taxon>
        <taxon>Scarabaeiformia</taxon>
        <taxon>Scarabaeidae</taxon>
        <taxon>Rutelinae</taxon>
        <taxon>Popillia</taxon>
    </lineage>
</organism>
<reference evidence="3 4" key="1">
    <citation type="journal article" date="2024" name="BMC Genomics">
        <title>De novo assembly and annotation of Popillia japonica's genome with initial clues to its potential as an invasive pest.</title>
        <authorList>
            <person name="Cucini C."/>
            <person name="Boschi S."/>
            <person name="Funari R."/>
            <person name="Cardaioli E."/>
            <person name="Iannotti N."/>
            <person name="Marturano G."/>
            <person name="Paoli F."/>
            <person name="Bruttini M."/>
            <person name="Carapelli A."/>
            <person name="Frati F."/>
            <person name="Nardi F."/>
        </authorList>
    </citation>
    <scope>NUCLEOTIDE SEQUENCE [LARGE SCALE GENOMIC DNA]</scope>
    <source>
        <strain evidence="3">DMR45628</strain>
    </source>
</reference>
<dbReference type="AlphaFoldDB" id="A0AAW1MC08"/>
<evidence type="ECO:0000313" key="4">
    <source>
        <dbReference type="Proteomes" id="UP001458880"/>
    </source>
</evidence>
<feature type="transmembrane region" description="Helical" evidence="2">
    <location>
        <begin position="426"/>
        <end position="444"/>
    </location>
</feature>
<dbReference type="EMBL" id="JASPKY010000066">
    <property type="protein sequence ID" value="KAK9743739.1"/>
    <property type="molecule type" value="Genomic_DNA"/>
</dbReference>
<accession>A0AAW1MC08</accession>